<dbReference type="Gene3D" id="1.20.58.300">
    <property type="entry name" value="FlgN-like"/>
    <property type="match status" value="1"/>
</dbReference>
<dbReference type="SUPFAM" id="SSF140566">
    <property type="entry name" value="FlgN-like"/>
    <property type="match status" value="1"/>
</dbReference>
<gene>
    <name evidence="3" type="ORF">J2Z66_004248</name>
</gene>
<keyword evidence="3" id="KW-0966">Cell projection</keyword>
<dbReference type="Proteomes" id="UP001519287">
    <property type="component" value="Unassembled WGS sequence"/>
</dbReference>
<evidence type="ECO:0000256" key="1">
    <source>
        <dbReference type="ARBA" id="ARBA00022795"/>
    </source>
</evidence>
<evidence type="ECO:0000256" key="2">
    <source>
        <dbReference type="SAM" id="Coils"/>
    </source>
</evidence>
<reference evidence="3 4" key="1">
    <citation type="submission" date="2021-03" db="EMBL/GenBank/DDBJ databases">
        <title>Genomic Encyclopedia of Type Strains, Phase IV (KMG-IV): sequencing the most valuable type-strain genomes for metagenomic binning, comparative biology and taxonomic classification.</title>
        <authorList>
            <person name="Goeker M."/>
        </authorList>
    </citation>
    <scope>NUCLEOTIDE SEQUENCE [LARGE SCALE GENOMIC DNA]</scope>
    <source>
        <strain evidence="3 4">DSM 26048</strain>
    </source>
</reference>
<feature type="coiled-coil region" evidence="2">
    <location>
        <begin position="97"/>
        <end position="124"/>
    </location>
</feature>
<evidence type="ECO:0000313" key="4">
    <source>
        <dbReference type="Proteomes" id="UP001519287"/>
    </source>
</evidence>
<dbReference type="EMBL" id="JAGGLB010000014">
    <property type="protein sequence ID" value="MBP1992639.1"/>
    <property type="molecule type" value="Genomic_DNA"/>
</dbReference>
<keyword evidence="2" id="KW-0175">Coiled coil</keyword>
<evidence type="ECO:0000313" key="3">
    <source>
        <dbReference type="EMBL" id="MBP1992639.1"/>
    </source>
</evidence>
<proteinExistence type="predicted"/>
<keyword evidence="3" id="KW-0969">Cilium</keyword>
<comment type="caution">
    <text evidence="3">The sequence shown here is derived from an EMBL/GenBank/DDBJ whole genome shotgun (WGS) entry which is preliminary data.</text>
</comment>
<sequence length="166" mass="19337">MSMQDLIQTMEMLREAHGSLLELAKEKTKVLVDNKVEQLNLIIQKENKLIKHIAVLDQQRIEVIGGYLIARGYNPNPRITISDLIRIIFKLEERQMLSEAQQRLLTVLEELRDLNDLNEKLIQQSLFYIDYSLDLFAGSPDDDAFYHHPKHTGQLSNQTGYFDRRA</sequence>
<name>A0ABS4J1H4_9BACL</name>
<dbReference type="InterPro" id="IPR036679">
    <property type="entry name" value="FlgN-like_sf"/>
</dbReference>
<accession>A0ABS4J1H4</accession>
<dbReference type="InterPro" id="IPR007809">
    <property type="entry name" value="FlgN-like"/>
</dbReference>
<protein>
    <submittedName>
        <fullName evidence="3">Flagellar biosynthesis/type III secretory pathway chaperone</fullName>
    </submittedName>
</protein>
<keyword evidence="4" id="KW-1185">Reference proteome</keyword>
<keyword evidence="3" id="KW-0282">Flagellum</keyword>
<dbReference type="RefSeq" id="WP_209973805.1">
    <property type="nucleotide sequence ID" value="NZ_JAGGLB010000014.1"/>
</dbReference>
<organism evidence="3 4">
    <name type="scientific">Paenibacillus eucommiae</name>
    <dbReference type="NCBI Taxonomy" id="1355755"/>
    <lineage>
        <taxon>Bacteria</taxon>
        <taxon>Bacillati</taxon>
        <taxon>Bacillota</taxon>
        <taxon>Bacilli</taxon>
        <taxon>Bacillales</taxon>
        <taxon>Paenibacillaceae</taxon>
        <taxon>Paenibacillus</taxon>
    </lineage>
</organism>
<keyword evidence="1" id="KW-1005">Bacterial flagellum biogenesis</keyword>
<dbReference type="Pfam" id="PF05130">
    <property type="entry name" value="FlgN"/>
    <property type="match status" value="1"/>
</dbReference>